<evidence type="ECO:0000313" key="5">
    <source>
        <dbReference type="EMBL" id="MFE9597138.1"/>
    </source>
</evidence>
<name>A0ABW6LTA6_9ACTN</name>
<gene>
    <name evidence="5" type="ORF">ACFYNQ_01000</name>
</gene>
<comment type="caution">
    <text evidence="5">The sequence shown here is derived from an EMBL/GenBank/DDBJ whole genome shotgun (WGS) entry which is preliminary data.</text>
</comment>
<evidence type="ECO:0000256" key="2">
    <source>
        <dbReference type="ARBA" id="ARBA00022801"/>
    </source>
</evidence>
<sequence>MTSPPPSGPNPHGTATTAAAYGASRATLWTGVSVLITDTAGRILLQRVTYRSTRLLPGGGVDTKEAPTEAAAREVLEELGVLLPISRTLAVDWVPSTTPGFDPATRFPGEIIYVFDGGTWNSEQIAAIRPRQGEIEGVDFVDPADLPALMAPGNARRALAALHARATDGAVTLEDGRPITPTPPAS</sequence>
<dbReference type="SUPFAM" id="SSF55811">
    <property type="entry name" value="Nudix"/>
    <property type="match status" value="1"/>
</dbReference>
<keyword evidence="2" id="KW-0378">Hydrolase</keyword>
<dbReference type="EMBL" id="JBIAHM010000001">
    <property type="protein sequence ID" value="MFE9597138.1"/>
    <property type="molecule type" value="Genomic_DNA"/>
</dbReference>
<dbReference type="CDD" id="cd18876">
    <property type="entry name" value="NUDIX_Hydrolase"/>
    <property type="match status" value="1"/>
</dbReference>
<dbReference type="Gene3D" id="3.90.79.10">
    <property type="entry name" value="Nucleoside Triphosphate Pyrophosphohydrolase"/>
    <property type="match status" value="1"/>
</dbReference>
<reference evidence="5 6" key="1">
    <citation type="submission" date="2024-10" db="EMBL/GenBank/DDBJ databases">
        <title>The Natural Products Discovery Center: Release of the First 8490 Sequenced Strains for Exploring Actinobacteria Biosynthetic Diversity.</title>
        <authorList>
            <person name="Kalkreuter E."/>
            <person name="Kautsar S.A."/>
            <person name="Yang D."/>
            <person name="Bader C.D."/>
            <person name="Teijaro C.N."/>
            <person name="Fluegel L."/>
            <person name="Davis C.M."/>
            <person name="Simpson J.R."/>
            <person name="Lauterbach L."/>
            <person name="Steele A.D."/>
            <person name="Gui C."/>
            <person name="Meng S."/>
            <person name="Li G."/>
            <person name="Viehrig K."/>
            <person name="Ye F."/>
            <person name="Su P."/>
            <person name="Kiefer A.F."/>
            <person name="Nichols A."/>
            <person name="Cepeda A.J."/>
            <person name="Yan W."/>
            <person name="Fan B."/>
            <person name="Jiang Y."/>
            <person name="Adhikari A."/>
            <person name="Zheng C.-J."/>
            <person name="Schuster L."/>
            <person name="Cowan T.M."/>
            <person name="Smanski M.J."/>
            <person name="Chevrette M.G."/>
            <person name="De Carvalho L.P.S."/>
            <person name="Shen B."/>
        </authorList>
    </citation>
    <scope>NUCLEOTIDE SEQUENCE [LARGE SCALE GENOMIC DNA]</scope>
    <source>
        <strain evidence="5 6">NPDC006488</strain>
    </source>
</reference>
<evidence type="ECO:0000256" key="3">
    <source>
        <dbReference type="ARBA" id="ARBA00022842"/>
    </source>
</evidence>
<dbReference type="InterPro" id="IPR020084">
    <property type="entry name" value="NUDIX_hydrolase_CS"/>
</dbReference>
<dbReference type="PANTHER" id="PTHR43046:SF12">
    <property type="entry name" value="GDP-MANNOSE MANNOSYL HYDROLASE"/>
    <property type="match status" value="1"/>
</dbReference>
<evidence type="ECO:0000313" key="6">
    <source>
        <dbReference type="Proteomes" id="UP001601303"/>
    </source>
</evidence>
<proteinExistence type="predicted"/>
<comment type="cofactor">
    <cofactor evidence="1">
        <name>Mg(2+)</name>
        <dbReference type="ChEBI" id="CHEBI:18420"/>
    </cofactor>
</comment>
<dbReference type="PROSITE" id="PS51462">
    <property type="entry name" value="NUDIX"/>
    <property type="match status" value="1"/>
</dbReference>
<dbReference type="RefSeq" id="WP_388101555.1">
    <property type="nucleotide sequence ID" value="NZ_JBIAHM010000001.1"/>
</dbReference>
<dbReference type="PROSITE" id="PS00893">
    <property type="entry name" value="NUDIX_BOX"/>
    <property type="match status" value="1"/>
</dbReference>
<dbReference type="InterPro" id="IPR015797">
    <property type="entry name" value="NUDIX_hydrolase-like_dom_sf"/>
</dbReference>
<dbReference type="PANTHER" id="PTHR43046">
    <property type="entry name" value="GDP-MANNOSE MANNOSYL HYDROLASE"/>
    <property type="match status" value="1"/>
</dbReference>
<feature type="domain" description="Nudix hydrolase" evidence="4">
    <location>
        <begin position="27"/>
        <end position="163"/>
    </location>
</feature>
<keyword evidence="3" id="KW-0460">Magnesium</keyword>
<accession>A0ABW6LTA6</accession>
<dbReference type="InterPro" id="IPR000086">
    <property type="entry name" value="NUDIX_hydrolase_dom"/>
</dbReference>
<organism evidence="5 6">
    <name type="scientific">Streptomyces hokutonensis</name>
    <dbReference type="NCBI Taxonomy" id="1306990"/>
    <lineage>
        <taxon>Bacteria</taxon>
        <taxon>Bacillati</taxon>
        <taxon>Actinomycetota</taxon>
        <taxon>Actinomycetes</taxon>
        <taxon>Kitasatosporales</taxon>
        <taxon>Streptomycetaceae</taxon>
        <taxon>Streptomyces</taxon>
    </lineage>
</organism>
<keyword evidence="6" id="KW-1185">Reference proteome</keyword>
<dbReference type="Pfam" id="PF00293">
    <property type="entry name" value="NUDIX"/>
    <property type="match status" value="1"/>
</dbReference>
<dbReference type="Proteomes" id="UP001601303">
    <property type="component" value="Unassembled WGS sequence"/>
</dbReference>
<protein>
    <submittedName>
        <fullName evidence="5">NUDIX domain-containing protein</fullName>
    </submittedName>
</protein>
<evidence type="ECO:0000256" key="1">
    <source>
        <dbReference type="ARBA" id="ARBA00001946"/>
    </source>
</evidence>
<evidence type="ECO:0000259" key="4">
    <source>
        <dbReference type="PROSITE" id="PS51462"/>
    </source>
</evidence>